<dbReference type="EMBL" id="JAABOJ010000004">
    <property type="protein sequence ID" value="KAF3287531.1"/>
    <property type="molecule type" value="Genomic_DNA"/>
</dbReference>
<protein>
    <submittedName>
        <fullName evidence="2">Uncharacterized protein</fullName>
    </submittedName>
</protein>
<evidence type="ECO:0000313" key="3">
    <source>
        <dbReference type="Proteomes" id="UP000474640"/>
    </source>
</evidence>
<accession>A0A7C8VFR6</accession>
<sequence>MPPRETLGYGYIVEGRSKEEDDDYTIDTRVERDSTIDSTSTSATSVPNWDDPSFEEYCHQDDNDGEATGSDKEAHYGQLHRRIDKLSPLPGIEPLRPRKVKILRRAIGSSNLKSRTTCEFVAAEPINPYREGLQWSIKRNRRWW</sequence>
<dbReference type="AlphaFoldDB" id="A0A7C8VFR6"/>
<proteinExistence type="predicted"/>
<organism evidence="2 3">
    <name type="scientific">Orbilia oligospora</name>
    <name type="common">Nematode-trapping fungus</name>
    <name type="synonym">Arthrobotrys oligospora</name>
    <dbReference type="NCBI Taxonomy" id="2813651"/>
    <lineage>
        <taxon>Eukaryota</taxon>
        <taxon>Fungi</taxon>
        <taxon>Dikarya</taxon>
        <taxon>Ascomycota</taxon>
        <taxon>Pezizomycotina</taxon>
        <taxon>Orbiliomycetes</taxon>
        <taxon>Orbiliales</taxon>
        <taxon>Orbiliaceae</taxon>
        <taxon>Orbilia</taxon>
    </lineage>
</organism>
<reference evidence="2 3" key="1">
    <citation type="submission" date="2020-01" db="EMBL/GenBank/DDBJ databases">
        <authorList>
            <person name="Palmer J.M."/>
        </authorList>
    </citation>
    <scope>NUCLEOTIDE SEQUENCE [LARGE SCALE GENOMIC DNA]</scope>
    <source>
        <strain evidence="2 3">TWF970</strain>
    </source>
</reference>
<evidence type="ECO:0000256" key="1">
    <source>
        <dbReference type="SAM" id="MobiDB-lite"/>
    </source>
</evidence>
<feature type="compositionally biased region" description="Basic and acidic residues" evidence="1">
    <location>
        <begin position="26"/>
        <end position="35"/>
    </location>
</feature>
<comment type="caution">
    <text evidence="2">The sequence shown here is derived from an EMBL/GenBank/DDBJ whole genome shotgun (WGS) entry which is preliminary data.</text>
</comment>
<evidence type="ECO:0000313" key="2">
    <source>
        <dbReference type="EMBL" id="KAF3287531.1"/>
    </source>
</evidence>
<dbReference type="Proteomes" id="UP000474640">
    <property type="component" value="Unassembled WGS sequence"/>
</dbReference>
<gene>
    <name evidence="2" type="ORF">TWF970_007252</name>
</gene>
<dbReference type="OrthoDB" id="10295751at2759"/>
<name>A0A7C8VFR6_ORBOL</name>
<feature type="region of interest" description="Disordered" evidence="1">
    <location>
        <begin position="1"/>
        <end position="78"/>
    </location>
</feature>
<feature type="compositionally biased region" description="Low complexity" evidence="1">
    <location>
        <begin position="36"/>
        <end position="45"/>
    </location>
</feature>